<feature type="transmembrane region" description="Helical" evidence="1">
    <location>
        <begin position="32"/>
        <end position="55"/>
    </location>
</feature>
<evidence type="ECO:0000313" key="2">
    <source>
        <dbReference type="EMBL" id="QSQ08209.1"/>
    </source>
</evidence>
<keyword evidence="3" id="KW-1185">Reference proteome</keyword>
<proteinExistence type="predicted"/>
<dbReference type="KEGG" id="kme:H0A61_00529"/>
<keyword evidence="1" id="KW-1133">Transmembrane helix</keyword>
<dbReference type="Proteomes" id="UP000662904">
    <property type="component" value="Chromosome"/>
</dbReference>
<reference evidence="2" key="1">
    <citation type="submission" date="2020-07" db="EMBL/GenBank/DDBJ databases">
        <title>Koleobacter methoxysyntrophicus gen. nov., sp. nov., a novel anaerobic bacterium isolated from deep subsurface oil field and proposal of Koleobacterales ord. nov. in the phylum Firmicutes.</title>
        <authorList>
            <person name="Sakamoto S."/>
            <person name="Tamaki H."/>
        </authorList>
    </citation>
    <scope>NUCLEOTIDE SEQUENCE</scope>
    <source>
        <strain evidence="2">NRmbB1</strain>
    </source>
</reference>
<organism evidence="2 3">
    <name type="scientific">Koleobacter methoxysyntrophicus</name>
    <dbReference type="NCBI Taxonomy" id="2751313"/>
    <lineage>
        <taxon>Bacteria</taxon>
        <taxon>Bacillati</taxon>
        <taxon>Bacillota</taxon>
        <taxon>Clostridia</taxon>
        <taxon>Koleobacterales</taxon>
        <taxon>Koleobacteraceae</taxon>
        <taxon>Koleobacter</taxon>
    </lineage>
</organism>
<evidence type="ECO:0000256" key="1">
    <source>
        <dbReference type="SAM" id="Phobius"/>
    </source>
</evidence>
<dbReference type="AlphaFoldDB" id="A0A8A0RL06"/>
<accession>A0A8A0RL06</accession>
<name>A0A8A0RL06_9FIRM</name>
<sequence length="75" mass="8130">MIIKVLTPNIAGVLIGFLAIRTAPIIGGTLGVAVAVAIITFIMVIVIPITCFPLARPLLPVVRYFLALMPKFYRH</sequence>
<protein>
    <submittedName>
        <fullName evidence="2">Uncharacterized protein</fullName>
    </submittedName>
</protein>
<keyword evidence="1" id="KW-0812">Transmembrane</keyword>
<evidence type="ECO:0000313" key="3">
    <source>
        <dbReference type="Proteomes" id="UP000662904"/>
    </source>
</evidence>
<gene>
    <name evidence="2" type="ORF">H0A61_00529</name>
</gene>
<dbReference type="EMBL" id="CP059066">
    <property type="protein sequence ID" value="QSQ08209.1"/>
    <property type="molecule type" value="Genomic_DNA"/>
</dbReference>
<keyword evidence="1" id="KW-0472">Membrane</keyword>